<dbReference type="SMART" id="SM00220">
    <property type="entry name" value="S_TKc"/>
    <property type="match status" value="1"/>
</dbReference>
<dbReference type="Pfam" id="PF07714">
    <property type="entry name" value="PK_Tyr_Ser-Thr"/>
    <property type="match status" value="1"/>
</dbReference>
<keyword evidence="7" id="KW-0812">Transmembrane</keyword>
<evidence type="ECO:0008006" key="13">
    <source>
        <dbReference type="Google" id="ProtNLM"/>
    </source>
</evidence>
<evidence type="ECO:0000259" key="9">
    <source>
        <dbReference type="PROSITE" id="PS50011"/>
    </source>
</evidence>
<reference evidence="11" key="1">
    <citation type="submission" date="2020-06" db="EMBL/GenBank/DDBJ databases">
        <title>WGS assembly of Ceratodon purpureus strain R40.</title>
        <authorList>
            <person name="Carey S.B."/>
            <person name="Jenkins J."/>
            <person name="Shu S."/>
            <person name="Lovell J.T."/>
            <person name="Sreedasyam A."/>
            <person name="Maumus F."/>
            <person name="Tiley G.P."/>
            <person name="Fernandez-Pozo N."/>
            <person name="Barry K."/>
            <person name="Chen C."/>
            <person name="Wang M."/>
            <person name="Lipzen A."/>
            <person name="Daum C."/>
            <person name="Saski C.A."/>
            <person name="Payton A.C."/>
            <person name="Mcbreen J.C."/>
            <person name="Conrad R.E."/>
            <person name="Kollar L.M."/>
            <person name="Olsson S."/>
            <person name="Huttunen S."/>
            <person name="Landis J.B."/>
            <person name="Wickett N.J."/>
            <person name="Johnson M.G."/>
            <person name="Rensing S.A."/>
            <person name="Grimwood J."/>
            <person name="Schmutz J."/>
            <person name="Mcdaniel S.F."/>
        </authorList>
    </citation>
    <scope>NUCLEOTIDE SEQUENCE</scope>
    <source>
        <strain evidence="11">R40</strain>
    </source>
</reference>
<dbReference type="InterPro" id="IPR011009">
    <property type="entry name" value="Kinase-like_dom_sf"/>
</dbReference>
<evidence type="ECO:0000259" key="10">
    <source>
        <dbReference type="PROSITE" id="PS50927"/>
    </source>
</evidence>
<evidence type="ECO:0000256" key="4">
    <source>
        <dbReference type="ARBA" id="ARBA00022777"/>
    </source>
</evidence>
<evidence type="ECO:0000256" key="3">
    <source>
        <dbReference type="ARBA" id="ARBA00022741"/>
    </source>
</evidence>
<organism evidence="11 12">
    <name type="scientific">Ceratodon purpureus</name>
    <name type="common">Fire moss</name>
    <name type="synonym">Dicranum purpureum</name>
    <dbReference type="NCBI Taxonomy" id="3225"/>
    <lineage>
        <taxon>Eukaryota</taxon>
        <taxon>Viridiplantae</taxon>
        <taxon>Streptophyta</taxon>
        <taxon>Embryophyta</taxon>
        <taxon>Bryophyta</taxon>
        <taxon>Bryophytina</taxon>
        <taxon>Bryopsida</taxon>
        <taxon>Dicranidae</taxon>
        <taxon>Pseudoditrichales</taxon>
        <taxon>Ditrichaceae</taxon>
        <taxon>Ceratodon</taxon>
    </lineage>
</organism>
<keyword evidence="8" id="KW-0732">Signal</keyword>
<dbReference type="PANTHER" id="PTHR45631">
    <property type="entry name" value="OS07G0107800 PROTEIN-RELATED"/>
    <property type="match status" value="1"/>
</dbReference>
<dbReference type="InterPro" id="IPR000719">
    <property type="entry name" value="Prot_kinase_dom"/>
</dbReference>
<sequence length="733" mass="81661">MIRFLHLVLLIVAIVTASWPLGSMALNVLVGSTSIAMNVRQYLNASSFSLVLQPDCNLILYNRSQPVMSTNYSCRPGTLAENSTVRMAALKGWELDLFIDEFVSTTNSTDYTQIDTPLWQYSFLGNTPNPLYPYLILRANGSCDFYDYNNNHLLGKDVNGNPFLKPYPTSPNGSGESTAPNNLAFPFPPELAWKPSSSPGSSVDGFPYMPAGYFLIQSSEMRTVDRKFVLTLGVDCNLQCRDTTKNGSEGFLLWESGSKANGNPEVLSCELKLQEDGRLVIRNITSGINYWNSTVSGNESVSWVLRLSPNDGSLSISDIENPSSVLWSNSVGTNRANKTTTWIVVGVIVGVSVLAMAGLALSVYLCTRTNILDPAEKAFRRRLKENGGRSQTSYSQAKIKQATNNFEKKIGSGGFGDVFYGKLPDGQEIAAKVLSTKSHQSKKEFYNEIELLSVVHHKYLVSLLGYRCTRMQQILIYEYMHGGDLRYRLQGNSAAKNPLNWRQRTSITLQVAEGLEYLHDKCSPSIIHRDIKSTNILLTSALVAKVADFGLSKLRSIEQDDATHVTTVVKGTPGYLDPEYHETGMLTDKSDVYAFGIVLMEILTGQQHMYIAHRVAESWRMERLDDLPDPNLRGVYVKDEFVTLVELSLWCTRKTGGERPLMRQVVQRLRDMGLALLSGEVKLMMAMDVEFEPSEGSSPDGIPFSYSSGGMSSEIWRSEMQFHQSSRFQNDDQ</sequence>
<dbReference type="AlphaFoldDB" id="A0A8T0I6Q3"/>
<keyword evidence="7" id="KW-1133">Transmembrane helix</keyword>
<evidence type="ECO:0000256" key="7">
    <source>
        <dbReference type="SAM" id="Phobius"/>
    </source>
</evidence>
<dbReference type="GO" id="GO:0005524">
    <property type="term" value="F:ATP binding"/>
    <property type="evidence" value="ECO:0007669"/>
    <property type="project" value="UniProtKB-UniRule"/>
</dbReference>
<proteinExistence type="predicted"/>
<feature type="domain" description="Protein kinase" evidence="9">
    <location>
        <begin position="404"/>
        <end position="677"/>
    </location>
</feature>
<keyword evidence="3 6" id="KW-0547">Nucleotide-binding</keyword>
<dbReference type="Proteomes" id="UP000822688">
    <property type="component" value="Chromosome 4"/>
</dbReference>
<accession>A0A8T0I6Q3</accession>
<protein>
    <recommendedName>
        <fullName evidence="13">Protein kinase domain-containing protein</fullName>
    </recommendedName>
</protein>
<keyword evidence="4" id="KW-0418">Kinase</keyword>
<keyword evidence="12" id="KW-1185">Reference proteome</keyword>
<evidence type="ECO:0000313" key="12">
    <source>
        <dbReference type="Proteomes" id="UP000822688"/>
    </source>
</evidence>
<keyword evidence="1" id="KW-0723">Serine/threonine-protein kinase</keyword>
<dbReference type="InterPro" id="IPR008271">
    <property type="entry name" value="Ser/Thr_kinase_AS"/>
</dbReference>
<comment type="caution">
    <text evidence="11">The sequence shown here is derived from an EMBL/GenBank/DDBJ whole genome shotgun (WGS) entry which is preliminary data.</text>
</comment>
<dbReference type="GO" id="GO:0004674">
    <property type="term" value="F:protein serine/threonine kinase activity"/>
    <property type="evidence" value="ECO:0007669"/>
    <property type="project" value="UniProtKB-KW"/>
</dbReference>
<evidence type="ECO:0000256" key="2">
    <source>
        <dbReference type="ARBA" id="ARBA00022679"/>
    </source>
</evidence>
<evidence type="ECO:0000256" key="8">
    <source>
        <dbReference type="SAM" id="SignalP"/>
    </source>
</evidence>
<dbReference type="Gene3D" id="3.30.200.20">
    <property type="entry name" value="Phosphorylase Kinase, domain 1"/>
    <property type="match status" value="1"/>
</dbReference>
<gene>
    <name evidence="11" type="ORF">KC19_4G048700</name>
</gene>
<evidence type="ECO:0000256" key="5">
    <source>
        <dbReference type="ARBA" id="ARBA00022840"/>
    </source>
</evidence>
<feature type="domain" description="Bulb-type lectin" evidence="10">
    <location>
        <begin position="206"/>
        <end position="329"/>
    </location>
</feature>
<evidence type="ECO:0000256" key="1">
    <source>
        <dbReference type="ARBA" id="ARBA00022527"/>
    </source>
</evidence>
<dbReference type="PANTHER" id="PTHR45631:SF198">
    <property type="entry name" value="PROTEIN KINASE DOMAIN-CONTAINING PROTEIN"/>
    <property type="match status" value="1"/>
</dbReference>
<dbReference type="InterPro" id="IPR017441">
    <property type="entry name" value="Protein_kinase_ATP_BS"/>
</dbReference>
<dbReference type="PROSITE" id="PS50927">
    <property type="entry name" value="BULB_LECTIN"/>
    <property type="match status" value="1"/>
</dbReference>
<feature type="binding site" evidence="6">
    <location>
        <position position="432"/>
    </location>
    <ligand>
        <name>ATP</name>
        <dbReference type="ChEBI" id="CHEBI:30616"/>
    </ligand>
</feature>
<name>A0A8T0I6Q3_CERPU</name>
<feature type="chain" id="PRO_5035840903" description="Protein kinase domain-containing protein" evidence="8">
    <location>
        <begin position="18"/>
        <end position="733"/>
    </location>
</feature>
<dbReference type="Gene3D" id="2.90.10.10">
    <property type="entry name" value="Bulb-type lectin domain"/>
    <property type="match status" value="2"/>
</dbReference>
<dbReference type="PROSITE" id="PS00107">
    <property type="entry name" value="PROTEIN_KINASE_ATP"/>
    <property type="match status" value="1"/>
</dbReference>
<dbReference type="SUPFAM" id="SSF56112">
    <property type="entry name" value="Protein kinase-like (PK-like)"/>
    <property type="match status" value="1"/>
</dbReference>
<dbReference type="PROSITE" id="PS50011">
    <property type="entry name" value="PROTEIN_KINASE_DOM"/>
    <property type="match status" value="1"/>
</dbReference>
<keyword evidence="7" id="KW-0472">Membrane</keyword>
<dbReference type="Gene3D" id="1.10.510.10">
    <property type="entry name" value="Transferase(Phosphotransferase) domain 1"/>
    <property type="match status" value="1"/>
</dbReference>
<dbReference type="SUPFAM" id="SSF51110">
    <property type="entry name" value="alpha-D-mannose-specific plant lectins"/>
    <property type="match status" value="2"/>
</dbReference>
<dbReference type="EMBL" id="CM026424">
    <property type="protein sequence ID" value="KAG0578777.1"/>
    <property type="molecule type" value="Genomic_DNA"/>
</dbReference>
<keyword evidence="2" id="KW-0808">Transferase</keyword>
<dbReference type="InterPro" id="IPR001480">
    <property type="entry name" value="Bulb-type_lectin_dom"/>
</dbReference>
<feature type="signal peptide" evidence="8">
    <location>
        <begin position="1"/>
        <end position="17"/>
    </location>
</feature>
<evidence type="ECO:0000256" key="6">
    <source>
        <dbReference type="PROSITE-ProRule" id="PRU10141"/>
    </source>
</evidence>
<dbReference type="PROSITE" id="PS00108">
    <property type="entry name" value="PROTEIN_KINASE_ST"/>
    <property type="match status" value="1"/>
</dbReference>
<dbReference type="InterPro" id="IPR001245">
    <property type="entry name" value="Ser-Thr/Tyr_kinase_cat_dom"/>
</dbReference>
<dbReference type="InterPro" id="IPR036426">
    <property type="entry name" value="Bulb-type_lectin_dom_sf"/>
</dbReference>
<feature type="transmembrane region" description="Helical" evidence="7">
    <location>
        <begin position="342"/>
        <end position="367"/>
    </location>
</feature>
<keyword evidence="5 6" id="KW-0067">ATP-binding</keyword>
<evidence type="ECO:0000313" key="11">
    <source>
        <dbReference type="EMBL" id="KAG0578777.1"/>
    </source>
</evidence>